<dbReference type="EMBL" id="MH059636">
    <property type="protein sequence ID" value="AWD90421.1"/>
    <property type="molecule type" value="Genomic_DNA"/>
</dbReference>
<evidence type="ECO:0000313" key="2">
    <source>
        <dbReference type="Proteomes" id="UP000246316"/>
    </source>
</evidence>
<accession>A0A2S1GM04</accession>
<dbReference type="Proteomes" id="UP000246316">
    <property type="component" value="Segment"/>
</dbReference>
<proteinExistence type="predicted"/>
<dbReference type="KEGG" id="vg:65112854"/>
<protein>
    <submittedName>
        <fullName evidence="1">Uncharacterized protein</fullName>
    </submittedName>
</protein>
<organism evidence="1 2">
    <name type="scientific">Erwinia phage Cronus</name>
    <dbReference type="NCBI Taxonomy" id="2163633"/>
    <lineage>
        <taxon>Viruses</taxon>
        <taxon>Duplodnaviria</taxon>
        <taxon>Heunggongvirae</taxon>
        <taxon>Uroviricota</taxon>
        <taxon>Caudoviricetes</taxon>
        <taxon>Pantevenvirales</taxon>
        <taxon>Straboviridae</taxon>
        <taxon>Tevenvirinae</taxon>
        <taxon>Risoevirus</taxon>
        <taxon>Risoevirus cronus</taxon>
        <taxon>Roskildevirus cronus</taxon>
    </lineage>
</organism>
<sequence length="100" mass="11945">MTSQVTIIKERARESLISKGMLGEPLNYWEAMQLCHNGYPVRIKENKDWYLKAAMIKVGDWHPRYALWIIENGSTGPREFITESQHLFIEWELHHELRYN</sequence>
<dbReference type="GeneID" id="65112854"/>
<name>A0A2S1GM04_9CAUD</name>
<dbReference type="RefSeq" id="YP_010095220.1">
    <property type="nucleotide sequence ID" value="NC_055743.1"/>
</dbReference>
<evidence type="ECO:0000313" key="1">
    <source>
        <dbReference type="EMBL" id="AWD90421.1"/>
    </source>
</evidence>
<reference evidence="1" key="1">
    <citation type="submission" date="2018-03" db="EMBL/GenBank/DDBJ databases">
        <title>Phage therapy in agriculture - a green tech approach to combat plant pathogenic bacteria.</title>
        <authorList>
            <person name="Carstens A.B."/>
            <person name="Djurhuus A.M."/>
            <person name="Hansen L.H."/>
        </authorList>
    </citation>
    <scope>NUCLEOTIDE SEQUENCE [LARGE SCALE GENOMIC DNA]</scope>
</reference>
<keyword evidence="2" id="KW-1185">Reference proteome</keyword>